<reference evidence="1" key="1">
    <citation type="journal article" date="2020" name="Nature">
        <title>Giant virus diversity and host interactions through global metagenomics.</title>
        <authorList>
            <person name="Schulz F."/>
            <person name="Roux S."/>
            <person name="Paez-Espino D."/>
            <person name="Jungbluth S."/>
            <person name="Walsh D.A."/>
            <person name="Denef V.J."/>
            <person name="McMahon K.D."/>
            <person name="Konstantinidis K.T."/>
            <person name="Eloe-Fadrosh E.A."/>
            <person name="Kyrpides N.C."/>
            <person name="Woyke T."/>
        </authorList>
    </citation>
    <scope>NUCLEOTIDE SEQUENCE</scope>
    <source>
        <strain evidence="1">GVMAG-M-3300010158-55</strain>
    </source>
</reference>
<organism evidence="1">
    <name type="scientific">viral metagenome</name>
    <dbReference type="NCBI Taxonomy" id="1070528"/>
    <lineage>
        <taxon>unclassified sequences</taxon>
        <taxon>metagenomes</taxon>
        <taxon>organismal metagenomes</taxon>
    </lineage>
</organism>
<proteinExistence type="predicted"/>
<sequence>MAAEMDSEADLGTSASFQTLPKYYTDLNAEWLAELEKFPEVFEDDSISKDLVLSPDGNITIPDLEHLHNTDIEELFTGKYLPKIEEIKTKFEYKELQLRDFLADDPELPIGLVKFSRTGPDNEIIEINNMPEIERYIATQADEYKQDLMKDFVSYLLNKMDVLNGFSKPIDYDVILYLNLHGVLIEHKVEKDGQALDDEMRLNDKFEPIKGSFPILGLSDDEIARGKHVTILSATSPGISHILNPLQLAQEVRSSVIHLSDYSGKLDILKLQEELCENKKEHVKQINANIDDFYKKFNRETIDNYRHDIGWRIDNDIWLNKELIADDEFQWPIKVIRDTKSLINKRTFDDIIESSGRYPKTFRKTTTPYKPYISTDELIQYLLALGYINILLIDASCGDQCKYKTPRELRRFKRLVKSTRVGKGGKRTKKIKKRKTKRCKR</sequence>
<name>A0A6C0BA57_9ZZZZ</name>
<dbReference type="EMBL" id="MN739095">
    <property type="protein sequence ID" value="QHS88343.1"/>
    <property type="molecule type" value="Genomic_DNA"/>
</dbReference>
<accession>A0A6C0BA57</accession>
<protein>
    <submittedName>
        <fullName evidence="1">Uncharacterized protein</fullName>
    </submittedName>
</protein>
<dbReference type="AlphaFoldDB" id="A0A6C0BA57"/>
<evidence type="ECO:0000313" key="1">
    <source>
        <dbReference type="EMBL" id="QHS88343.1"/>
    </source>
</evidence>